<evidence type="ECO:0008006" key="4">
    <source>
        <dbReference type="Google" id="ProtNLM"/>
    </source>
</evidence>
<dbReference type="OrthoDB" id="1466768at2"/>
<feature type="chain" id="PRO_5020770183" description="Tetratricopeptide repeat protein" evidence="1">
    <location>
        <begin position="20"/>
        <end position="239"/>
    </location>
</feature>
<reference evidence="2 3" key="1">
    <citation type="submission" date="2019-02" db="EMBL/GenBank/DDBJ databases">
        <title>Genome sequence of the sea-ice species Brumimicrobium glaciale.</title>
        <authorList>
            <person name="Bowman J.P."/>
        </authorList>
    </citation>
    <scope>NUCLEOTIDE SEQUENCE [LARGE SCALE GENOMIC DNA]</scope>
    <source>
        <strain evidence="2 3">IC156</strain>
    </source>
</reference>
<protein>
    <recommendedName>
        <fullName evidence="4">Tetratricopeptide repeat protein</fullName>
    </recommendedName>
</protein>
<proteinExistence type="predicted"/>
<name>A0A4Q4KF24_9FLAO</name>
<dbReference type="RefSeq" id="WP_130095114.1">
    <property type="nucleotide sequence ID" value="NZ_SETE01000010.1"/>
</dbReference>
<dbReference type="AlphaFoldDB" id="A0A4Q4KF24"/>
<comment type="caution">
    <text evidence="2">The sequence shown here is derived from an EMBL/GenBank/DDBJ whole genome shotgun (WGS) entry which is preliminary data.</text>
</comment>
<feature type="signal peptide" evidence="1">
    <location>
        <begin position="1"/>
        <end position="19"/>
    </location>
</feature>
<dbReference type="Proteomes" id="UP000293952">
    <property type="component" value="Unassembled WGS sequence"/>
</dbReference>
<dbReference type="EMBL" id="SETE01000010">
    <property type="protein sequence ID" value="RYM30824.1"/>
    <property type="molecule type" value="Genomic_DNA"/>
</dbReference>
<keyword evidence="3" id="KW-1185">Reference proteome</keyword>
<evidence type="ECO:0000256" key="1">
    <source>
        <dbReference type="SAM" id="SignalP"/>
    </source>
</evidence>
<evidence type="ECO:0000313" key="3">
    <source>
        <dbReference type="Proteomes" id="UP000293952"/>
    </source>
</evidence>
<accession>A0A4Q4KF24</accession>
<evidence type="ECO:0000313" key="2">
    <source>
        <dbReference type="EMBL" id="RYM30824.1"/>
    </source>
</evidence>
<organism evidence="2 3">
    <name type="scientific">Brumimicrobium glaciale</name>
    <dbReference type="NCBI Taxonomy" id="200475"/>
    <lineage>
        <taxon>Bacteria</taxon>
        <taxon>Pseudomonadati</taxon>
        <taxon>Bacteroidota</taxon>
        <taxon>Flavobacteriia</taxon>
        <taxon>Flavobacteriales</taxon>
        <taxon>Crocinitomicaceae</taxon>
        <taxon>Brumimicrobium</taxon>
    </lineage>
</organism>
<gene>
    <name evidence="2" type="ORF">ERX46_17230</name>
</gene>
<keyword evidence="1" id="KW-0732">Signal</keyword>
<sequence length="239" mass="28030">MKNIITALTVLFISLSVFSQETFEDLLIIKADADWEKLIKHSERYTNKSSSDKEPVPYYFLAYGLYKISFQAERGDEYKGAYKDAFTAIGKMLRYDKTGEVQEKYSEFINELKLSLLEIIQNETDNEEYRRAFGWTMRLYKFGRDYVPALYLEGALRSRNNDQSTARIKWEEANTLVKDQKIGDWSEADQKLLMLGLYQSAKALKDLRQPDKAKEMMDIGAPYFEEDKRWEANYDDIVN</sequence>